<evidence type="ECO:0000256" key="11">
    <source>
        <dbReference type="ARBA" id="ARBA00022927"/>
    </source>
</evidence>
<dbReference type="RefSeq" id="WP_075798634.1">
    <property type="nucleotide sequence ID" value="NZ_CP015583.1"/>
</dbReference>
<dbReference type="PRINTS" id="PR00906">
    <property type="entry name" value="SECA"/>
</dbReference>
<dbReference type="Pfam" id="PF01043">
    <property type="entry name" value="SecA_PP_bind"/>
    <property type="match status" value="1"/>
</dbReference>
<evidence type="ECO:0000256" key="3">
    <source>
        <dbReference type="ARBA" id="ARBA00022448"/>
    </source>
</evidence>
<organism evidence="21 22">
    <name type="scientific">Roseomonas gilardii</name>
    <dbReference type="NCBI Taxonomy" id="257708"/>
    <lineage>
        <taxon>Bacteria</taxon>
        <taxon>Pseudomonadati</taxon>
        <taxon>Pseudomonadota</taxon>
        <taxon>Alphaproteobacteria</taxon>
        <taxon>Acetobacterales</taxon>
        <taxon>Roseomonadaceae</taxon>
        <taxon>Roseomonas</taxon>
    </lineage>
</organism>
<feature type="binding site" evidence="15">
    <location>
        <begin position="105"/>
        <end position="109"/>
    </location>
    <ligand>
        <name>ATP</name>
        <dbReference type="ChEBI" id="CHEBI:30616"/>
    </ligand>
</feature>
<keyword evidence="8 15" id="KW-0547">Nucleotide-binding</keyword>
<evidence type="ECO:0000259" key="20">
    <source>
        <dbReference type="PROSITE" id="PS51196"/>
    </source>
</evidence>
<feature type="domain" description="Helicase ATP-binding" evidence="18">
    <location>
        <begin position="89"/>
        <end position="247"/>
    </location>
</feature>
<evidence type="ECO:0000256" key="5">
    <source>
        <dbReference type="ARBA" id="ARBA00022490"/>
    </source>
</evidence>
<dbReference type="GO" id="GO:0017038">
    <property type="term" value="P:protein import"/>
    <property type="evidence" value="ECO:0007669"/>
    <property type="project" value="InterPro"/>
</dbReference>
<evidence type="ECO:0000313" key="22">
    <source>
        <dbReference type="Proteomes" id="UP000185494"/>
    </source>
</evidence>
<dbReference type="InterPro" id="IPR027417">
    <property type="entry name" value="P-loop_NTPase"/>
</dbReference>
<keyword evidence="9" id="KW-0862">Zinc</keyword>
<dbReference type="InterPro" id="IPR000185">
    <property type="entry name" value="SecA"/>
</dbReference>
<name>A0A1L7AG95_9PROT</name>
<dbReference type="NCBIfam" id="TIGR00963">
    <property type="entry name" value="secA"/>
    <property type="match status" value="1"/>
</dbReference>
<dbReference type="InterPro" id="IPR014001">
    <property type="entry name" value="Helicase_ATP-bd"/>
</dbReference>
<dbReference type="InterPro" id="IPR011116">
    <property type="entry name" value="SecA_Wing/Scaffold"/>
</dbReference>
<dbReference type="GO" id="GO:0043952">
    <property type="term" value="P:protein transport by the Sec complex"/>
    <property type="evidence" value="ECO:0007669"/>
    <property type="project" value="TreeGrafter"/>
</dbReference>
<keyword evidence="11 15" id="KW-0653">Protein transport</keyword>
<evidence type="ECO:0000256" key="17">
    <source>
        <dbReference type="SAM" id="MobiDB-lite"/>
    </source>
</evidence>
<dbReference type="GO" id="GO:0008564">
    <property type="term" value="F:protein-exporting ATPase activity"/>
    <property type="evidence" value="ECO:0007669"/>
    <property type="project" value="UniProtKB-EC"/>
</dbReference>
<dbReference type="FunFam" id="1.10.3060.10:FF:000003">
    <property type="entry name" value="Protein translocase subunit SecA"/>
    <property type="match status" value="1"/>
</dbReference>
<dbReference type="InterPro" id="IPR044722">
    <property type="entry name" value="SecA_SF2_C"/>
</dbReference>
<keyword evidence="7" id="KW-0479">Metal-binding</keyword>
<evidence type="ECO:0000256" key="16">
    <source>
        <dbReference type="RuleBase" id="RU003874"/>
    </source>
</evidence>
<dbReference type="CDD" id="cd18803">
    <property type="entry name" value="SF2_C_secA"/>
    <property type="match status" value="1"/>
</dbReference>
<evidence type="ECO:0000256" key="9">
    <source>
        <dbReference type="ARBA" id="ARBA00022833"/>
    </source>
</evidence>
<dbReference type="InterPro" id="IPR020937">
    <property type="entry name" value="SecA_CS"/>
</dbReference>
<dbReference type="Pfam" id="PF21090">
    <property type="entry name" value="P-loop_SecA"/>
    <property type="match status" value="1"/>
</dbReference>
<keyword evidence="6" id="KW-0997">Cell inner membrane</keyword>
<evidence type="ECO:0000256" key="14">
    <source>
        <dbReference type="ARBA" id="ARBA00023136"/>
    </source>
</evidence>
<dbReference type="PANTHER" id="PTHR30612:SF0">
    <property type="entry name" value="CHLOROPLAST PROTEIN-TRANSPORTING ATPASE"/>
    <property type="match status" value="1"/>
</dbReference>
<comment type="cofactor">
    <cofactor evidence="1">
        <name>Zn(2+)</name>
        <dbReference type="ChEBI" id="CHEBI:29105"/>
    </cofactor>
</comment>
<dbReference type="GO" id="GO:0005524">
    <property type="term" value="F:ATP binding"/>
    <property type="evidence" value="ECO:0007669"/>
    <property type="project" value="UniProtKB-UniRule"/>
</dbReference>
<dbReference type="Gene3D" id="1.10.3060.10">
    <property type="entry name" value="Helical scaffold and wing domains of SecA"/>
    <property type="match status" value="1"/>
</dbReference>
<dbReference type="FunFam" id="3.40.50.300:FF:000113">
    <property type="entry name" value="Preprotein translocase subunit SecA"/>
    <property type="match status" value="1"/>
</dbReference>
<feature type="domain" description="Helicase C-terminal" evidence="19">
    <location>
        <begin position="426"/>
        <end position="630"/>
    </location>
</feature>
<keyword evidence="10 15" id="KW-0067">ATP-binding</keyword>
<dbReference type="Pfam" id="PF02810">
    <property type="entry name" value="SEC-C"/>
    <property type="match status" value="1"/>
</dbReference>
<comment type="function">
    <text evidence="15">Part of the Sec protein translocase complex. Interacts with the SecYEG preprotein conducting channel. Has a central role in coupling the hydrolysis of ATP to the transfer of proteins into and across the cell membrane, serving both as a receptor for the preprotein-SecB complex and as an ATP-driven molecular motor driving the stepwise translocation of polypeptide chains across the membrane.</text>
</comment>
<evidence type="ECO:0000313" key="21">
    <source>
        <dbReference type="EMBL" id="APT57814.1"/>
    </source>
</evidence>
<dbReference type="EC" id="7.4.2.8" evidence="15"/>
<gene>
    <name evidence="15" type="primary">secA</name>
    <name evidence="21" type="ORF">RGI145_12510</name>
</gene>
<dbReference type="STRING" id="257708.RGI145_12510"/>
<reference evidence="21 22" key="1">
    <citation type="submission" date="2016-05" db="EMBL/GenBank/DDBJ databases">
        <title>Complete Genome and Methylome Analysis of Psychrotrophic Bacterial Isolates from Antarctic Lake Untersee.</title>
        <authorList>
            <person name="Fomenkov A."/>
            <person name="Akimov V.N."/>
            <person name="Vasilyeva L.V."/>
            <person name="Andersen D."/>
            <person name="Vincze T."/>
            <person name="Roberts R.J."/>
        </authorList>
    </citation>
    <scope>NUCLEOTIDE SEQUENCE [LARGE SCALE GENOMIC DNA]</scope>
    <source>
        <strain evidence="21 22">U14-5</strain>
    </source>
</reference>
<evidence type="ECO:0000256" key="6">
    <source>
        <dbReference type="ARBA" id="ARBA00022519"/>
    </source>
</evidence>
<dbReference type="EMBL" id="CP015583">
    <property type="protein sequence ID" value="APT57814.1"/>
    <property type="molecule type" value="Genomic_DNA"/>
</dbReference>
<dbReference type="Pfam" id="PF07516">
    <property type="entry name" value="SecA_SW"/>
    <property type="match status" value="1"/>
</dbReference>
<evidence type="ECO:0000259" key="18">
    <source>
        <dbReference type="PROSITE" id="PS51192"/>
    </source>
</evidence>
<comment type="subcellular location">
    <subcellularLocation>
        <location evidence="15">Cell membrane</location>
        <topology evidence="15">Peripheral membrane protein</topology>
        <orientation evidence="15">Cytoplasmic side</orientation>
    </subcellularLocation>
    <subcellularLocation>
        <location evidence="15">Cytoplasm</location>
    </subcellularLocation>
    <text evidence="15">Distribution is 50-50.</text>
</comment>
<dbReference type="Gene3D" id="3.40.50.300">
    <property type="entry name" value="P-loop containing nucleotide triphosphate hydrolases"/>
    <property type="match status" value="2"/>
</dbReference>
<dbReference type="InterPro" id="IPR036670">
    <property type="entry name" value="SecA_X-link_sf"/>
</dbReference>
<dbReference type="CDD" id="cd17928">
    <property type="entry name" value="DEXDc_SecA"/>
    <property type="match status" value="1"/>
</dbReference>
<dbReference type="PROSITE" id="PS51194">
    <property type="entry name" value="HELICASE_CTER"/>
    <property type="match status" value="1"/>
</dbReference>
<dbReference type="SUPFAM" id="SSF81886">
    <property type="entry name" value="Helical scaffold and wing domains of SecA"/>
    <property type="match status" value="1"/>
</dbReference>
<dbReference type="KEGG" id="rgi:RGI145_12510"/>
<dbReference type="PROSITE" id="PS01312">
    <property type="entry name" value="SECA"/>
    <property type="match status" value="1"/>
</dbReference>
<dbReference type="NCBIfam" id="NF009538">
    <property type="entry name" value="PRK12904.1"/>
    <property type="match status" value="1"/>
</dbReference>
<dbReference type="SUPFAM" id="SSF52540">
    <property type="entry name" value="P-loop containing nucleoside triphosphate hydrolases"/>
    <property type="match status" value="2"/>
</dbReference>
<dbReference type="HAMAP" id="MF_01382">
    <property type="entry name" value="SecA"/>
    <property type="match status" value="1"/>
</dbReference>
<dbReference type="Proteomes" id="UP000185494">
    <property type="component" value="Chromosome 1"/>
</dbReference>
<dbReference type="PANTHER" id="PTHR30612">
    <property type="entry name" value="SECA INNER MEMBRANE COMPONENT OF SEC PROTEIN SECRETION SYSTEM"/>
    <property type="match status" value="1"/>
</dbReference>
<dbReference type="AlphaFoldDB" id="A0A1L7AG95"/>
<dbReference type="FunFam" id="3.90.1440.10:FF:000001">
    <property type="entry name" value="Preprotein translocase subunit SecA"/>
    <property type="match status" value="1"/>
</dbReference>
<evidence type="ECO:0000256" key="4">
    <source>
        <dbReference type="ARBA" id="ARBA00022475"/>
    </source>
</evidence>
<dbReference type="GO" id="GO:0046872">
    <property type="term" value="F:metal ion binding"/>
    <property type="evidence" value="ECO:0007669"/>
    <property type="project" value="UniProtKB-KW"/>
</dbReference>
<keyword evidence="5 15" id="KW-0963">Cytoplasm</keyword>
<dbReference type="InterPro" id="IPR011130">
    <property type="entry name" value="SecA_preprotein_X-link_dom"/>
</dbReference>
<evidence type="ECO:0000256" key="1">
    <source>
        <dbReference type="ARBA" id="ARBA00001947"/>
    </source>
</evidence>
<evidence type="ECO:0000259" key="19">
    <source>
        <dbReference type="PROSITE" id="PS51194"/>
    </source>
</evidence>
<comment type="catalytic activity">
    <reaction evidence="15">
        <text>ATP + H2O + cellular proteinSide 1 = ADP + phosphate + cellular proteinSide 2.</text>
        <dbReference type="EC" id="7.4.2.8"/>
    </reaction>
</comment>
<dbReference type="GO" id="GO:0005829">
    <property type="term" value="C:cytosol"/>
    <property type="evidence" value="ECO:0007669"/>
    <property type="project" value="TreeGrafter"/>
</dbReference>
<dbReference type="InterPro" id="IPR004027">
    <property type="entry name" value="SEC_C_motif"/>
</dbReference>
<keyword evidence="13 15" id="KW-0811">Translocation</keyword>
<dbReference type="GO" id="GO:0065002">
    <property type="term" value="P:intracellular protein transmembrane transport"/>
    <property type="evidence" value="ECO:0007669"/>
    <property type="project" value="UniProtKB-UniRule"/>
</dbReference>
<evidence type="ECO:0000256" key="13">
    <source>
        <dbReference type="ARBA" id="ARBA00023010"/>
    </source>
</evidence>
<dbReference type="Gene3D" id="3.10.450.50">
    <property type="match status" value="1"/>
</dbReference>
<proteinExistence type="inferred from homology"/>
<dbReference type="PROSITE" id="PS51196">
    <property type="entry name" value="SECA_MOTOR_DEAD"/>
    <property type="match status" value="1"/>
</dbReference>
<dbReference type="Pfam" id="PF07517">
    <property type="entry name" value="SecA_DEAD"/>
    <property type="match status" value="1"/>
</dbReference>
<evidence type="ECO:0000256" key="12">
    <source>
        <dbReference type="ARBA" id="ARBA00022967"/>
    </source>
</evidence>
<comment type="similarity">
    <text evidence="2 15 16">Belongs to the SecA family.</text>
</comment>
<dbReference type="InterPro" id="IPR036266">
    <property type="entry name" value="SecA_Wing/Scaffold_sf"/>
</dbReference>
<dbReference type="SMART" id="SM00957">
    <property type="entry name" value="SecA_DEAD"/>
    <property type="match status" value="1"/>
</dbReference>
<keyword evidence="4 15" id="KW-1003">Cell membrane</keyword>
<feature type="region of interest" description="Disordered" evidence="17">
    <location>
        <begin position="878"/>
        <end position="902"/>
    </location>
</feature>
<sequence>MFARLARAIIGTSNDRAVKRYQARVPAINALEPQVAALSDEGLRARTQEFRDRLARGETLDALLPEAFAVCREASKRVLGMRHFDVQLIGGMVLHEGRIAEMKTGEGKTLVATLAVYLNALAGKGVHVVTVNDYLAQRDSGEMSRLYGFLGLSTGVIVYGLNDVERRAAYACDITYGTNNEFGFDYLRDNMKYRLDEMVQRDFHFAIVDEVDSILIDEARTPLIISGPSDESSELYGQVDAVVREVVKDKTTFEKDEKQRTVVMTEAGTEAMANALTEAGLLTEGDLYDASNITLVHHVNQSLRAHALFTRDVDYMVRGGKVVIIDEFTGRAMEGRRYSDGLHQALEAKEHVEVQPENQTLASITFQNYFRLFPKLAGMTGTASTEADEFAEIYKLEVVEIPTNLPVARDDQDDEVYRSAAEKYEAVANLIAECRERGQPALVGTTSIEKSELLSSLLNRKGIPHQVLNARYHEQEAAIIAQAGRPGAVTIATNMAGRGTDIKLGGNAEALARASFPGEPEGPEFEARMAEIRREVEGAAARVKEAGGLFVIGTERHESRRIDNQLRGRSGRQGDPGASRFFLSLEDDLMRIFGSDRMGGMLSKLGLKEGEAIIHPWINKALEKAQKKVETRNFDMRKNVLKYDDVMNDQRKEVYSQRRSFMQAADVAETVTEMRRELVDDMVARAVPENSYPEQWDLEGLQERVLSILGLDLPVAEWGREEGIDEAHLRDRIQEAADQAYAARAANIGPERMREIEKSLLLMVFDKVWKDHLLALDHLRQGIGLRAYAQRDPLNEYKSEAFNLFNGMLFDLREDVTRWLMHVNLMPEQPLPSPEPIQVTEARQPAPPSPLDGDPADPVVFASYGHAATDAAVQLSPGVRADDPSTWDRTPRNAPCPCGSGKKYKHCHGKNI</sequence>
<accession>A0A1L7AG95</accession>
<keyword evidence="12 15" id="KW-1278">Translocase</keyword>
<evidence type="ECO:0000256" key="15">
    <source>
        <dbReference type="HAMAP-Rule" id="MF_01382"/>
    </source>
</evidence>
<feature type="binding site" evidence="15">
    <location>
        <position position="501"/>
    </location>
    <ligand>
        <name>ATP</name>
        <dbReference type="ChEBI" id="CHEBI:30616"/>
    </ligand>
</feature>
<dbReference type="InterPro" id="IPR011115">
    <property type="entry name" value="SecA_DEAD"/>
</dbReference>
<evidence type="ECO:0000256" key="7">
    <source>
        <dbReference type="ARBA" id="ARBA00022723"/>
    </source>
</evidence>
<dbReference type="SUPFAM" id="SSF81767">
    <property type="entry name" value="Pre-protein crosslinking domain of SecA"/>
    <property type="match status" value="1"/>
</dbReference>
<evidence type="ECO:0000256" key="10">
    <source>
        <dbReference type="ARBA" id="ARBA00022840"/>
    </source>
</evidence>
<dbReference type="GO" id="GO:0031522">
    <property type="term" value="C:cell envelope Sec protein transport complex"/>
    <property type="evidence" value="ECO:0007669"/>
    <property type="project" value="UniProtKB-ARBA"/>
</dbReference>
<protein>
    <recommendedName>
        <fullName evidence="15 16">Protein translocase subunit SecA</fullName>
        <ecNumber evidence="15">7.4.2.8</ecNumber>
    </recommendedName>
</protein>
<feature type="binding site" evidence="15">
    <location>
        <position position="87"/>
    </location>
    <ligand>
        <name>ATP</name>
        <dbReference type="ChEBI" id="CHEBI:30616"/>
    </ligand>
</feature>
<comment type="subunit">
    <text evidence="15">Monomer and homodimer. Part of the essential Sec protein translocation apparatus which comprises SecA, SecYEG and auxiliary proteins SecDF-YajC and YidC.</text>
</comment>
<dbReference type="SMART" id="SM00958">
    <property type="entry name" value="SecA_PP_bind"/>
    <property type="match status" value="1"/>
</dbReference>
<dbReference type="PROSITE" id="PS51192">
    <property type="entry name" value="HELICASE_ATP_BIND_1"/>
    <property type="match status" value="1"/>
</dbReference>
<dbReference type="FunFam" id="3.40.50.300:FF:000334">
    <property type="entry name" value="Protein translocase subunit SecA"/>
    <property type="match status" value="1"/>
</dbReference>
<dbReference type="eggNOG" id="COG0653">
    <property type="taxonomic scope" value="Bacteria"/>
</dbReference>
<keyword evidence="3 15" id="KW-0813">Transport</keyword>
<dbReference type="GO" id="GO:0005886">
    <property type="term" value="C:plasma membrane"/>
    <property type="evidence" value="ECO:0007669"/>
    <property type="project" value="UniProtKB-SubCell"/>
</dbReference>
<dbReference type="GO" id="GO:0006605">
    <property type="term" value="P:protein targeting"/>
    <property type="evidence" value="ECO:0007669"/>
    <property type="project" value="UniProtKB-UniRule"/>
</dbReference>
<dbReference type="InterPro" id="IPR001650">
    <property type="entry name" value="Helicase_C-like"/>
</dbReference>
<dbReference type="InterPro" id="IPR014018">
    <property type="entry name" value="SecA_motor_DEAD"/>
</dbReference>
<dbReference type="Gene3D" id="3.90.1440.10">
    <property type="entry name" value="SecA, preprotein cross-linking domain"/>
    <property type="match status" value="1"/>
</dbReference>
<feature type="region of interest" description="Disordered" evidence="17">
    <location>
        <begin position="830"/>
        <end position="854"/>
    </location>
</feature>
<evidence type="ECO:0000256" key="2">
    <source>
        <dbReference type="ARBA" id="ARBA00007650"/>
    </source>
</evidence>
<feature type="domain" description="SecA family profile" evidence="20">
    <location>
        <begin position="3"/>
        <end position="614"/>
    </location>
</feature>
<evidence type="ECO:0000256" key="8">
    <source>
        <dbReference type="ARBA" id="ARBA00022741"/>
    </source>
</evidence>
<keyword evidence="14 15" id="KW-0472">Membrane</keyword>